<evidence type="ECO:0000256" key="2">
    <source>
        <dbReference type="ARBA" id="ARBA00022679"/>
    </source>
</evidence>
<name>A0A248JNW1_9PROT</name>
<keyword evidence="3 5" id="KW-0949">S-adenosyl-L-methionine</keyword>
<dbReference type="PRINTS" id="PR02008">
    <property type="entry name" value="RCMTFAMILY"/>
</dbReference>
<comment type="similarity">
    <text evidence="5">Belongs to the class I-like SAM-binding methyltransferase superfamily. RsmB/NOP family.</text>
</comment>
<dbReference type="Gene3D" id="3.30.70.1170">
    <property type="entry name" value="Sun protein, domain 3"/>
    <property type="match status" value="1"/>
</dbReference>
<feature type="compositionally biased region" description="Acidic residues" evidence="6">
    <location>
        <begin position="453"/>
        <end position="468"/>
    </location>
</feature>
<dbReference type="InterPro" id="IPR049560">
    <property type="entry name" value="MeTrfase_RsmB-F_NOP2_cat"/>
</dbReference>
<gene>
    <name evidence="8" type="ORF">Y958_04610</name>
</gene>
<dbReference type="GO" id="GO:0001510">
    <property type="term" value="P:RNA methylation"/>
    <property type="evidence" value="ECO:0007669"/>
    <property type="project" value="InterPro"/>
</dbReference>
<evidence type="ECO:0000256" key="1">
    <source>
        <dbReference type="ARBA" id="ARBA00022603"/>
    </source>
</evidence>
<evidence type="ECO:0000259" key="7">
    <source>
        <dbReference type="PROSITE" id="PS51686"/>
    </source>
</evidence>
<comment type="caution">
    <text evidence="5">Lacks conserved residue(s) required for the propagation of feature annotation.</text>
</comment>
<dbReference type="PANTHER" id="PTHR22807">
    <property type="entry name" value="NOP2 YEAST -RELATED NOL1/NOP2/FMU SUN DOMAIN-CONTAINING"/>
    <property type="match status" value="1"/>
</dbReference>
<keyword evidence="1 5" id="KW-0489">Methyltransferase</keyword>
<dbReference type="InterPro" id="IPR023267">
    <property type="entry name" value="RCMT"/>
</dbReference>
<proteinExistence type="inferred from homology"/>
<dbReference type="AlphaFoldDB" id="A0A248JNW1"/>
<evidence type="ECO:0000256" key="4">
    <source>
        <dbReference type="ARBA" id="ARBA00022884"/>
    </source>
</evidence>
<dbReference type="Pfam" id="PF22458">
    <property type="entry name" value="RsmF-B_ferredox"/>
    <property type="match status" value="1"/>
</dbReference>
<sequence length="468" mass="50426">MTPTARLQAAIDLLTEVLATPRPADAVASAFFRARRYIGAKDRTDVAEKVYGILRRWARLHWWLNRAGYGGANADGTPQPAVDARALLIADELLTRGRSASSVAEHFNGGKFAPAPLEAHERALIQALETHTLAHPQQPDAVVAEVPDWAADTLRNALGERFVPEMQAMLGAAPMDLRVNPVKGTREQALAALAKAGVQAEPTKISALGIRVRNRFPIATLKAFQDGLLEIQDEGSQLVAFAANPQPGQQVVDFCAGAGGKTLAIAAMMNNKGRVVACDVLDGRLKRAQERFRRAGLHNIETRPIKSARDPWVKRHKGRFDRVVVDAPCSGTGTWRRNPDARWRQLGPGLSELLPLQAEILDSAARLVRPGGRLVYATCSLLPEENQDQVTGFLASHPDFTLLPITEAWPEGMGTPPSTNGMLSLSPARHDTDGFFAAVMVRKEAAAGTATADEPEGVEEAGEDAAEA</sequence>
<keyword evidence="9" id="KW-1185">Reference proteome</keyword>
<protein>
    <submittedName>
        <fullName evidence="8">rRNA cytosine-C5-methylase</fullName>
    </submittedName>
</protein>
<dbReference type="Gene3D" id="3.40.50.150">
    <property type="entry name" value="Vaccinia Virus protein VP39"/>
    <property type="match status" value="1"/>
</dbReference>
<dbReference type="EMBL" id="CP022110">
    <property type="protein sequence ID" value="ASG20180.1"/>
    <property type="molecule type" value="Genomic_DNA"/>
</dbReference>
<keyword evidence="2 5" id="KW-0808">Transferase</keyword>
<dbReference type="RefSeq" id="WP_088871075.1">
    <property type="nucleotide sequence ID" value="NZ_CP022110.1"/>
</dbReference>
<evidence type="ECO:0000313" key="9">
    <source>
        <dbReference type="Proteomes" id="UP000197153"/>
    </source>
</evidence>
<dbReference type="PANTHER" id="PTHR22807:SF53">
    <property type="entry name" value="RIBOSOMAL RNA SMALL SUBUNIT METHYLTRANSFERASE B-RELATED"/>
    <property type="match status" value="1"/>
</dbReference>
<dbReference type="InterPro" id="IPR054728">
    <property type="entry name" value="RsmB-like_ferredoxin"/>
</dbReference>
<dbReference type="Pfam" id="PF01189">
    <property type="entry name" value="Methyltr_RsmB-F"/>
    <property type="match status" value="1"/>
</dbReference>
<dbReference type="InterPro" id="IPR001678">
    <property type="entry name" value="MeTrfase_RsmB-F_NOP2_dom"/>
</dbReference>
<reference evidence="8 9" key="1">
    <citation type="submission" date="2017-06" db="EMBL/GenBank/DDBJ databases">
        <title>Complete genome sequence of Nitrospirillum amazonense strain CBAmC, an endophytic nitrogen-fixing and plant growth-promoting bacterium, isolated from sugarcane.</title>
        <authorList>
            <person name="Schwab S."/>
            <person name="dos Santos Teixeira K.R."/>
            <person name="Simoes Araujo J.L."/>
            <person name="Soares Vidal M."/>
            <person name="Borges de Freitas H.R."/>
            <person name="Rivello Crivelaro A.L."/>
            <person name="Bueno de Camargo Nunes A."/>
            <person name="dos Santos C.M."/>
            <person name="Palmeira da Silva Rosa D."/>
            <person name="da Silva Padilha D."/>
            <person name="da Silva E."/>
            <person name="Araujo Terra L."/>
            <person name="Soares Mendes V."/>
            <person name="Farinelli L."/>
            <person name="Magalhaes Cruz L."/>
            <person name="Baldani J.I."/>
        </authorList>
    </citation>
    <scope>NUCLEOTIDE SEQUENCE [LARGE SCALE GENOMIC DNA]</scope>
    <source>
        <strain evidence="8 9">CBAmC</strain>
    </source>
</reference>
<dbReference type="InterPro" id="IPR029063">
    <property type="entry name" value="SAM-dependent_MTases_sf"/>
</dbReference>
<dbReference type="GO" id="GO:0008173">
    <property type="term" value="F:RNA methyltransferase activity"/>
    <property type="evidence" value="ECO:0007669"/>
    <property type="project" value="InterPro"/>
</dbReference>
<dbReference type="GO" id="GO:0003723">
    <property type="term" value="F:RNA binding"/>
    <property type="evidence" value="ECO:0007669"/>
    <property type="project" value="UniProtKB-UniRule"/>
</dbReference>
<feature type="domain" description="SAM-dependent MTase RsmB/NOP-type" evidence="7">
    <location>
        <begin position="165"/>
        <end position="443"/>
    </location>
</feature>
<evidence type="ECO:0000256" key="3">
    <source>
        <dbReference type="ARBA" id="ARBA00022691"/>
    </source>
</evidence>
<dbReference type="CDD" id="cd02440">
    <property type="entry name" value="AdoMet_MTases"/>
    <property type="match status" value="1"/>
</dbReference>
<feature type="region of interest" description="Disordered" evidence="6">
    <location>
        <begin position="446"/>
        <end position="468"/>
    </location>
</feature>
<feature type="active site" description="Nucleophile" evidence="5">
    <location>
        <position position="379"/>
    </location>
</feature>
<evidence type="ECO:0000256" key="6">
    <source>
        <dbReference type="SAM" id="MobiDB-lite"/>
    </source>
</evidence>
<dbReference type="SUPFAM" id="SSF53335">
    <property type="entry name" value="S-adenosyl-L-methionine-dependent methyltransferases"/>
    <property type="match status" value="1"/>
</dbReference>
<organism evidence="8 9">
    <name type="scientific">Nitrospirillum viridazoti CBAmc</name>
    <dbReference type="NCBI Taxonomy" id="1441467"/>
    <lineage>
        <taxon>Bacteria</taxon>
        <taxon>Pseudomonadati</taxon>
        <taxon>Pseudomonadota</taxon>
        <taxon>Alphaproteobacteria</taxon>
        <taxon>Rhodospirillales</taxon>
        <taxon>Azospirillaceae</taxon>
        <taxon>Nitrospirillum</taxon>
        <taxon>Nitrospirillum viridazoti</taxon>
    </lineage>
</organism>
<dbReference type="PROSITE" id="PS51686">
    <property type="entry name" value="SAM_MT_RSMB_NOP"/>
    <property type="match status" value="1"/>
</dbReference>
<accession>A0A248JNW1</accession>
<evidence type="ECO:0000313" key="8">
    <source>
        <dbReference type="EMBL" id="ASG20180.1"/>
    </source>
</evidence>
<dbReference type="KEGG" id="nao:Y958_04610"/>
<feature type="binding site" evidence="5">
    <location>
        <position position="326"/>
    </location>
    <ligand>
        <name>S-adenosyl-L-methionine</name>
        <dbReference type="ChEBI" id="CHEBI:59789"/>
    </ligand>
</feature>
<feature type="binding site" evidence="5">
    <location>
        <position position="279"/>
    </location>
    <ligand>
        <name>S-adenosyl-L-methionine</name>
        <dbReference type="ChEBI" id="CHEBI:59789"/>
    </ligand>
</feature>
<dbReference type="Proteomes" id="UP000197153">
    <property type="component" value="Chromosome 1"/>
</dbReference>
<evidence type="ECO:0000256" key="5">
    <source>
        <dbReference type="PROSITE-ProRule" id="PRU01023"/>
    </source>
</evidence>
<keyword evidence="4 5" id="KW-0694">RNA-binding</keyword>